<evidence type="ECO:0000313" key="1">
    <source>
        <dbReference type="EMBL" id="KLK92851.1"/>
    </source>
</evidence>
<keyword evidence="2" id="KW-1185">Reference proteome</keyword>
<gene>
    <name evidence="1" type="ORF">AA309_12050</name>
</gene>
<protein>
    <recommendedName>
        <fullName evidence="3">Replication protein</fullName>
    </recommendedName>
</protein>
<dbReference type="PATRIC" id="fig|1225564.3.peg.3112"/>
<comment type="caution">
    <text evidence="1">The sequence shown here is derived from an EMBL/GenBank/DDBJ whole genome shotgun (WGS) entry which is preliminary data.</text>
</comment>
<reference evidence="1 2" key="1">
    <citation type="submission" date="2015-05" db="EMBL/GenBank/DDBJ databases">
        <title>Draft genome sequence of Microvirga vignae strain BR3299, a novel nitrogen fixing bacteria isolated from Brazil semi-aired region.</title>
        <authorList>
            <person name="Zilli J.E."/>
            <person name="Passos S.R."/>
            <person name="Leite J."/>
            <person name="Baldani J.I."/>
            <person name="Xavier G.R."/>
            <person name="Rumjaneck N.G."/>
            <person name="Simoes-Araujo J.L."/>
        </authorList>
    </citation>
    <scope>NUCLEOTIDE SEQUENCE [LARGE SCALE GENOMIC DNA]</scope>
    <source>
        <strain evidence="1 2">BR3299</strain>
    </source>
</reference>
<dbReference type="AlphaFoldDB" id="A0A0H1RDE2"/>
<proteinExistence type="predicted"/>
<dbReference type="STRING" id="1225564.AA309_12050"/>
<organism evidence="1 2">
    <name type="scientific">Microvirga vignae</name>
    <dbReference type="NCBI Taxonomy" id="1225564"/>
    <lineage>
        <taxon>Bacteria</taxon>
        <taxon>Pseudomonadati</taxon>
        <taxon>Pseudomonadota</taxon>
        <taxon>Alphaproteobacteria</taxon>
        <taxon>Hyphomicrobiales</taxon>
        <taxon>Methylobacteriaceae</taxon>
        <taxon>Microvirga</taxon>
    </lineage>
</organism>
<evidence type="ECO:0008006" key="3">
    <source>
        <dbReference type="Google" id="ProtNLM"/>
    </source>
</evidence>
<accession>A0A0H1RDE2</accession>
<dbReference type="Proteomes" id="UP000035489">
    <property type="component" value="Unassembled WGS sequence"/>
</dbReference>
<sequence length="231" mass="26344">MLSLACVRERGFFQFKMEALLFVQKTTNGLGVKEVKELSEAWHHAARIGTPLNALVTYRPFDPDGTMSPADHVKAYRAFRNRLGIFARRHGFKPTFLWSREVNEDGRGEHLHMLVHVAPRFFEKFEAALNAWFPEPFEIDVRQADRRTTISENGKLRSALGYLAKQSTPQAAWSRGLTRYKGTYPVLGKRSGMTDNLASEAIDAWRTMQHAPPRTITRPTTAARPESRVFL</sequence>
<evidence type="ECO:0000313" key="2">
    <source>
        <dbReference type="Proteomes" id="UP000035489"/>
    </source>
</evidence>
<dbReference type="EMBL" id="LCYG01000029">
    <property type="protein sequence ID" value="KLK92851.1"/>
    <property type="molecule type" value="Genomic_DNA"/>
</dbReference>
<name>A0A0H1RDE2_9HYPH</name>